<evidence type="ECO:0000256" key="3">
    <source>
        <dbReference type="ARBA" id="ARBA00018601"/>
    </source>
</evidence>
<evidence type="ECO:0000256" key="10">
    <source>
        <dbReference type="ARBA" id="ARBA00044345"/>
    </source>
</evidence>
<feature type="compositionally biased region" description="Acidic residues" evidence="12">
    <location>
        <begin position="452"/>
        <end position="462"/>
    </location>
</feature>
<dbReference type="Gene3D" id="1.25.40.180">
    <property type="match status" value="1"/>
</dbReference>
<evidence type="ECO:0000256" key="8">
    <source>
        <dbReference type="ARBA" id="ARBA00031190"/>
    </source>
</evidence>
<evidence type="ECO:0000313" key="14">
    <source>
        <dbReference type="EMBL" id="KAA8896778.1"/>
    </source>
</evidence>
<dbReference type="PANTHER" id="PTHR45887:SF1">
    <property type="entry name" value="TRANSLATION INITIATION FACTOR EIF-2B SUBUNIT EPSILON"/>
    <property type="match status" value="1"/>
</dbReference>
<dbReference type="GO" id="GO:0031369">
    <property type="term" value="F:translation initiation factor binding"/>
    <property type="evidence" value="ECO:0007669"/>
    <property type="project" value="InterPro"/>
</dbReference>
<feature type="compositionally biased region" description="Acidic residues" evidence="12">
    <location>
        <begin position="684"/>
        <end position="701"/>
    </location>
</feature>
<name>A0A5J5ELI8_9PEZI</name>
<dbReference type="InterPro" id="IPR016024">
    <property type="entry name" value="ARM-type_fold"/>
</dbReference>
<dbReference type="CDD" id="cd04197">
    <property type="entry name" value="eIF-2B_epsilon_N"/>
    <property type="match status" value="1"/>
</dbReference>
<dbReference type="InterPro" id="IPR044123">
    <property type="entry name" value="W2_eIF2B_epsilon"/>
</dbReference>
<keyword evidence="6" id="KW-0648">Protein biosynthesis</keyword>
<feature type="region of interest" description="Disordered" evidence="12">
    <location>
        <begin position="433"/>
        <end position="465"/>
    </location>
</feature>
<comment type="subunit">
    <text evidence="11">Component of the translation initiation factor 2B (eIF2B) complex which is a heterodecamer of two sets of five different subunits: alpha, beta, gamma, delta and epsilon. Subunits alpha, beta and delta comprise a regulatory subcomplex and subunits epsilon and gamma comprise a catalytic subcomplex. Within the complex, the hexameric regulatory complex resides at the center, with the two heterodimeric catalytic subcomplexes bound on opposite sides.</text>
</comment>
<dbReference type="PANTHER" id="PTHR45887">
    <property type="entry name" value="TRANSLATION INITIATION FACTOR EIF-2B SUBUNIT EPSILON"/>
    <property type="match status" value="1"/>
</dbReference>
<feature type="region of interest" description="Disordered" evidence="12">
    <location>
        <begin position="487"/>
        <end position="521"/>
    </location>
</feature>
<dbReference type="EMBL" id="VXIS01000207">
    <property type="protein sequence ID" value="KAA8896778.1"/>
    <property type="molecule type" value="Genomic_DNA"/>
</dbReference>
<dbReference type="OrthoDB" id="424572at2759"/>
<feature type="domain" description="W2" evidence="13">
    <location>
        <begin position="519"/>
        <end position="691"/>
    </location>
</feature>
<dbReference type="GO" id="GO:0005851">
    <property type="term" value="C:eukaryotic translation initiation factor 2B complex"/>
    <property type="evidence" value="ECO:0007669"/>
    <property type="project" value="TreeGrafter"/>
</dbReference>
<dbReference type="PROSITE" id="PS51363">
    <property type="entry name" value="W2"/>
    <property type="match status" value="1"/>
</dbReference>
<organism evidence="14 15">
    <name type="scientific">Sphaerosporella brunnea</name>
    <dbReference type="NCBI Taxonomy" id="1250544"/>
    <lineage>
        <taxon>Eukaryota</taxon>
        <taxon>Fungi</taxon>
        <taxon>Dikarya</taxon>
        <taxon>Ascomycota</taxon>
        <taxon>Pezizomycotina</taxon>
        <taxon>Pezizomycetes</taxon>
        <taxon>Pezizales</taxon>
        <taxon>Pyronemataceae</taxon>
        <taxon>Sphaerosporella</taxon>
    </lineage>
</organism>
<keyword evidence="5" id="KW-0396">Initiation factor</keyword>
<dbReference type="FunFam" id="3.90.550.10:FF:000066">
    <property type="entry name" value="Translation initiation factor eIF-2B subunit epsilon"/>
    <property type="match status" value="1"/>
</dbReference>
<dbReference type="AlphaFoldDB" id="A0A5J5ELI8"/>
<dbReference type="Pfam" id="PF00483">
    <property type="entry name" value="NTP_transferase"/>
    <property type="match status" value="1"/>
</dbReference>
<dbReference type="SUPFAM" id="SSF53448">
    <property type="entry name" value="Nucleotide-diphospho-sugar transferases"/>
    <property type="match status" value="1"/>
</dbReference>
<dbReference type="SMART" id="SM00515">
    <property type="entry name" value="eIF5C"/>
    <property type="match status" value="1"/>
</dbReference>
<evidence type="ECO:0000256" key="9">
    <source>
        <dbReference type="ARBA" id="ARBA00044144"/>
    </source>
</evidence>
<comment type="caution">
    <text evidence="14">The sequence shown here is derived from an EMBL/GenBank/DDBJ whole genome shotgun (WGS) entry which is preliminary data.</text>
</comment>
<protein>
    <recommendedName>
        <fullName evidence="3">Mannose-1-phosphate guanyltransferase</fullName>
    </recommendedName>
    <alternativeName>
        <fullName evidence="8">GDP-mannose pyrophosphorylase</fullName>
    </alternativeName>
    <alternativeName>
        <fullName evidence="7">GTP-mannose-1-phosphate guanylyltransferase</fullName>
    </alternativeName>
    <alternativeName>
        <fullName evidence="9">Translation initiation factor eIF2B subunit epsilon</fullName>
    </alternativeName>
    <alternativeName>
        <fullName evidence="10">eIF2B GDP-GTP exchange factor subunit epsilon</fullName>
    </alternativeName>
</protein>
<dbReference type="GO" id="GO:0016740">
    <property type="term" value="F:transferase activity"/>
    <property type="evidence" value="ECO:0007669"/>
    <property type="project" value="UniProtKB-KW"/>
</dbReference>
<sequence>MSSKKNKPAGGNKKREEEQRENILQAVVLTDSYQTRFRPFTLETPRCLLPLANVPLIDYTLEFLSLAGVEDVFIFASTHAEKIEEYIRNSKWNKPSSPFTKCQIVMSPSSLSVGDAMRELDGKGMITTDFLLVNGDFVSNIPLEEVLRAHRDRRTKDKNSIMTMILREAGYGHRTKARGESGVFVIDEATQRCVHYEEMRHSGDSKVLLPPELIKHHPQLRIRTDLIDCQVDICSPDVPALFTENFDYQHIRRHFLHGILTDYELYGKMIHTHVLSEGYAARVRSLQTYDAVSRDIISRWTYPMVPDNNLGPNQSYSLERGNIYKEEDVVLARSCTVKRNTILGVGTLIGAGSIVGNSIIGAGCKIGQNVVLEGVYVWDNVVIEDGCKIQNSIIASDCVLGKDSFIGEGSVISYGVKIADGAQISPFSRITANRRRKDRTAEDHEEAVSGSDYEDSESESEDEHAAAIQDGLVYSTHHLNLSFSSISTLPGEDSDEDDMSGTIPRKTKTGRSDSTTSFESVDESWHREAFTSLLNAMENDHPAEVANLELNGLRMTANANFHQVRRAVAAALVTRIEQVVAKDGLTNAAASAKVLQRWESTIKRCIFERKDQAEFLLLMQRECSDRKAGPSLLLYIVQVLNNTMEMVEEEAVNNWWLDVKSFEDEKMAAVRKPTEAFVKWLAEAESESETEEEEEDDDDDE</sequence>
<evidence type="ECO:0000256" key="11">
    <source>
        <dbReference type="ARBA" id="ARBA00046432"/>
    </source>
</evidence>
<proteinExistence type="inferred from homology"/>
<dbReference type="GO" id="GO:0005085">
    <property type="term" value="F:guanyl-nucleotide exchange factor activity"/>
    <property type="evidence" value="ECO:0007669"/>
    <property type="project" value="InterPro"/>
</dbReference>
<feature type="region of interest" description="Disordered" evidence="12">
    <location>
        <begin position="682"/>
        <end position="701"/>
    </location>
</feature>
<dbReference type="InterPro" id="IPR005835">
    <property type="entry name" value="NTP_transferase_dom"/>
</dbReference>
<keyword evidence="14" id="KW-0808">Transferase</keyword>
<dbReference type="Proteomes" id="UP000326924">
    <property type="component" value="Unassembled WGS sequence"/>
</dbReference>
<dbReference type="InterPro" id="IPR003307">
    <property type="entry name" value="W2_domain"/>
</dbReference>
<evidence type="ECO:0000256" key="4">
    <source>
        <dbReference type="ARBA" id="ARBA00022490"/>
    </source>
</evidence>
<dbReference type="InParanoid" id="A0A5J5ELI8"/>
<dbReference type="GO" id="GO:0005829">
    <property type="term" value="C:cytosol"/>
    <property type="evidence" value="ECO:0007669"/>
    <property type="project" value="UniProtKB-SubCell"/>
</dbReference>
<accession>A0A5J5ELI8</accession>
<evidence type="ECO:0000256" key="7">
    <source>
        <dbReference type="ARBA" id="ARBA00030179"/>
    </source>
</evidence>
<evidence type="ECO:0000313" key="15">
    <source>
        <dbReference type="Proteomes" id="UP000326924"/>
    </source>
</evidence>
<gene>
    <name evidence="14" type="ORF">FN846DRAFT_964755</name>
</gene>
<dbReference type="Gene3D" id="2.160.10.10">
    <property type="entry name" value="Hexapeptide repeat proteins"/>
    <property type="match status" value="1"/>
</dbReference>
<dbReference type="InterPro" id="IPR051956">
    <property type="entry name" value="eIF2B_epsilon"/>
</dbReference>
<dbReference type="Pfam" id="PF25084">
    <property type="entry name" value="LbH_EIF2B"/>
    <property type="match status" value="1"/>
</dbReference>
<keyword evidence="4" id="KW-0963">Cytoplasm</keyword>
<reference evidence="14 15" key="1">
    <citation type="submission" date="2019-09" db="EMBL/GenBank/DDBJ databases">
        <title>Draft genome of the ectomycorrhizal ascomycete Sphaerosporella brunnea.</title>
        <authorList>
            <consortium name="DOE Joint Genome Institute"/>
            <person name="Benucci G.M."/>
            <person name="Marozzi G."/>
            <person name="Antonielli L."/>
            <person name="Sanchez S."/>
            <person name="Marco P."/>
            <person name="Wang X."/>
            <person name="Falini L.B."/>
            <person name="Barry K."/>
            <person name="Haridas S."/>
            <person name="Lipzen A."/>
            <person name="Labutti K."/>
            <person name="Grigoriev I.V."/>
            <person name="Murat C."/>
            <person name="Martin F."/>
            <person name="Albertini E."/>
            <person name="Donnini D."/>
            <person name="Bonito G."/>
        </authorList>
    </citation>
    <scope>NUCLEOTIDE SEQUENCE [LARGE SCALE GENOMIC DNA]</scope>
    <source>
        <strain evidence="14 15">Sb_GMNB300</strain>
    </source>
</reference>
<dbReference type="FunCoup" id="A0A5J5ELI8">
    <property type="interactions" value="1244"/>
</dbReference>
<evidence type="ECO:0000256" key="2">
    <source>
        <dbReference type="ARBA" id="ARBA00007878"/>
    </source>
</evidence>
<evidence type="ECO:0000256" key="5">
    <source>
        <dbReference type="ARBA" id="ARBA00022540"/>
    </source>
</evidence>
<dbReference type="InterPro" id="IPR029044">
    <property type="entry name" value="Nucleotide-diphossugar_trans"/>
</dbReference>
<dbReference type="SUPFAM" id="SSF51161">
    <property type="entry name" value="Trimeric LpxA-like enzymes"/>
    <property type="match status" value="1"/>
</dbReference>
<dbReference type="SUPFAM" id="SSF48371">
    <property type="entry name" value="ARM repeat"/>
    <property type="match status" value="1"/>
</dbReference>
<keyword evidence="15" id="KW-1185">Reference proteome</keyword>
<evidence type="ECO:0000256" key="6">
    <source>
        <dbReference type="ARBA" id="ARBA00022917"/>
    </source>
</evidence>
<dbReference type="InterPro" id="IPR035543">
    <property type="entry name" value="eIF-2B_epsilon_N"/>
</dbReference>
<comment type="subcellular location">
    <subcellularLocation>
        <location evidence="1">Cytoplasm</location>
        <location evidence="1">Cytosol</location>
    </subcellularLocation>
</comment>
<evidence type="ECO:0000256" key="12">
    <source>
        <dbReference type="SAM" id="MobiDB-lite"/>
    </source>
</evidence>
<dbReference type="CDD" id="cd11558">
    <property type="entry name" value="W2_eIF2B_epsilon"/>
    <property type="match status" value="1"/>
</dbReference>
<dbReference type="InterPro" id="IPR056764">
    <property type="entry name" value="LbH_EIF2B3/5"/>
</dbReference>
<evidence type="ECO:0000259" key="13">
    <source>
        <dbReference type="PROSITE" id="PS51363"/>
    </source>
</evidence>
<dbReference type="Pfam" id="PF02020">
    <property type="entry name" value="W2"/>
    <property type="match status" value="1"/>
</dbReference>
<dbReference type="CDD" id="cd05787">
    <property type="entry name" value="LbH_eIF2B_epsilon"/>
    <property type="match status" value="1"/>
</dbReference>
<dbReference type="GO" id="GO:0003743">
    <property type="term" value="F:translation initiation factor activity"/>
    <property type="evidence" value="ECO:0007669"/>
    <property type="project" value="UniProtKB-KW"/>
</dbReference>
<dbReference type="InterPro" id="IPR011004">
    <property type="entry name" value="Trimer_LpxA-like_sf"/>
</dbReference>
<comment type="similarity">
    <text evidence="2">Belongs to the eIF-2B gamma/epsilon subunits family.</text>
</comment>
<evidence type="ECO:0000256" key="1">
    <source>
        <dbReference type="ARBA" id="ARBA00004514"/>
    </source>
</evidence>
<dbReference type="Gene3D" id="3.90.550.10">
    <property type="entry name" value="Spore Coat Polysaccharide Biosynthesis Protein SpsA, Chain A"/>
    <property type="match status" value="1"/>
</dbReference>